<dbReference type="PANTHER" id="PTHR48105">
    <property type="entry name" value="THIOREDOXIN REDUCTASE 1-RELATED-RELATED"/>
    <property type="match status" value="1"/>
</dbReference>
<proteinExistence type="predicted"/>
<dbReference type="Proteomes" id="UP001233782">
    <property type="component" value="Unassembled WGS sequence"/>
</dbReference>
<dbReference type="SUPFAM" id="SSF51905">
    <property type="entry name" value="FAD/NAD(P)-binding domain"/>
    <property type="match status" value="2"/>
</dbReference>
<dbReference type="Pfam" id="PF07992">
    <property type="entry name" value="Pyr_redox_2"/>
    <property type="match status" value="1"/>
</dbReference>
<keyword evidence="2" id="KW-0560">Oxidoreductase</keyword>
<evidence type="ECO:0000313" key="5">
    <source>
        <dbReference type="EMBL" id="MDI3048024.1"/>
    </source>
</evidence>
<dbReference type="AlphaFoldDB" id="A0A4P1QGJ7"/>
<protein>
    <submittedName>
        <fullName evidence="5">FAD-dependent oxidoreductase</fullName>
    </submittedName>
    <submittedName>
        <fullName evidence="4">Thioredoxin reductase</fullName>
    </submittedName>
</protein>
<dbReference type="InterPro" id="IPR023753">
    <property type="entry name" value="FAD/NAD-binding_dom"/>
</dbReference>
<keyword evidence="6" id="KW-1185">Reference proteome</keyword>
<dbReference type="Gene3D" id="3.50.50.60">
    <property type="entry name" value="FAD/NAD(P)-binding domain"/>
    <property type="match status" value="2"/>
</dbReference>
<dbReference type="RefSeq" id="WP_119863937.1">
    <property type="nucleotide sequence ID" value="NZ_CP008748.1"/>
</dbReference>
<dbReference type="GO" id="GO:0016491">
    <property type="term" value="F:oxidoreductase activity"/>
    <property type="evidence" value="ECO:0007669"/>
    <property type="project" value="UniProtKB-KW"/>
</dbReference>
<keyword evidence="1" id="KW-0285">Flavoprotein</keyword>
<feature type="domain" description="FAD/NAD(P)-binding" evidence="3">
    <location>
        <begin position="5"/>
        <end position="290"/>
    </location>
</feature>
<dbReference type="KEGG" id="mhyv:MHSN_02840"/>
<accession>A0A4P1QGJ7</accession>
<dbReference type="PRINTS" id="PR00469">
    <property type="entry name" value="PNDRDTASEII"/>
</dbReference>
<dbReference type="InterPro" id="IPR050097">
    <property type="entry name" value="Ferredoxin-NADP_redctase_2"/>
</dbReference>
<evidence type="ECO:0000313" key="6">
    <source>
        <dbReference type="Proteomes" id="UP000264882"/>
    </source>
</evidence>
<reference evidence="4 6" key="1">
    <citation type="submission" date="2014-06" db="EMBL/GenBank/DDBJ databases">
        <title>The Whole Genome Sequence of Mycoplasma hyosynoviae strain ATCC 27095.</title>
        <authorList>
            <person name="Calcutt M.J."/>
            <person name="Foecking M.F."/>
        </authorList>
    </citation>
    <scope>NUCLEOTIDE SEQUENCE [LARGE SCALE GENOMIC DNA]</scope>
    <source>
        <strain evidence="4 6">M60</strain>
    </source>
</reference>
<reference evidence="5" key="2">
    <citation type="submission" date="2023-04" db="EMBL/GenBank/DDBJ databases">
        <title>Genomes of recent Mycoplasma hyosynoviae isolates 2023.</title>
        <authorList>
            <person name="Spergser J."/>
        </authorList>
    </citation>
    <scope>NUCLEOTIDE SEQUENCE</scope>
    <source>
        <strain evidence="5">SN1J23N</strain>
    </source>
</reference>
<dbReference type="Proteomes" id="UP000264882">
    <property type="component" value="Chromosome"/>
</dbReference>
<evidence type="ECO:0000256" key="1">
    <source>
        <dbReference type="ARBA" id="ARBA00022630"/>
    </source>
</evidence>
<name>A0A4P1QGJ7_9BACT</name>
<dbReference type="InterPro" id="IPR036188">
    <property type="entry name" value="FAD/NAD-bd_sf"/>
</dbReference>
<evidence type="ECO:0000313" key="4">
    <source>
        <dbReference type="EMBL" id="ASI54093.1"/>
    </source>
</evidence>
<sequence>MIKDYDVIIIGGGPAGLTAALYLARNNVKVAFVEYYAPGGKLIEQSAIENYPGFSNVSGIDLATSMYNQAIQNGAKMIFGKVKELDLKKSEKIVTLENGDIYSCEYILIATGMKNLVPEQVENIEKFRGKGVSYCVVCDGALFKNEVCGIIGGGNSAFEEGFYLSKIAKEVHIFVRDEIIAEQKIQDDVKNQKNIFVYKNATVQKLNGTNSLESADVNIAGKIKNFKIKGLFPYIGFKPATSFIRDIEILDAKGFIKVNEDYETTISNVFAIGDVVSKKIRQITTATNDGTIAAKTINQRIS</sequence>
<organism evidence="4 6">
    <name type="scientific">Metamycoplasma hyosynoviae</name>
    <dbReference type="NCBI Taxonomy" id="29559"/>
    <lineage>
        <taxon>Bacteria</taxon>
        <taxon>Bacillati</taxon>
        <taxon>Mycoplasmatota</taxon>
        <taxon>Mycoplasmoidales</taxon>
        <taxon>Metamycoplasmataceae</taxon>
        <taxon>Metamycoplasma</taxon>
    </lineage>
</organism>
<evidence type="ECO:0000256" key="2">
    <source>
        <dbReference type="ARBA" id="ARBA00023002"/>
    </source>
</evidence>
<dbReference type="EMBL" id="CP008748">
    <property type="protein sequence ID" value="ASI54093.1"/>
    <property type="molecule type" value="Genomic_DNA"/>
</dbReference>
<dbReference type="EMBL" id="JASBCP010000002">
    <property type="protein sequence ID" value="MDI3048024.1"/>
    <property type="molecule type" value="Genomic_DNA"/>
</dbReference>
<gene>
    <name evidence="4" type="ORF">MHSN_02840</name>
    <name evidence="5" type="ORF">QJ129_02005</name>
</gene>
<evidence type="ECO:0000259" key="3">
    <source>
        <dbReference type="Pfam" id="PF07992"/>
    </source>
</evidence>
<dbReference type="PRINTS" id="PR00368">
    <property type="entry name" value="FADPNR"/>
</dbReference>